<dbReference type="PANTHER" id="PTHR10472">
    <property type="entry name" value="D-TYROSYL-TRNA TYR DEACYLASE"/>
    <property type="match status" value="1"/>
</dbReference>
<reference evidence="6 7" key="1">
    <citation type="submission" date="2024-10" db="EMBL/GenBank/DDBJ databases">
        <authorList>
            <person name="Kim D."/>
        </authorList>
    </citation>
    <scope>NUCLEOTIDE SEQUENCE [LARGE SCALE GENOMIC DNA]</scope>
    <source>
        <strain evidence="6">Taebaek</strain>
    </source>
</reference>
<keyword evidence="5" id="KW-0963">Cytoplasm</keyword>
<gene>
    <name evidence="6" type="ORF">niasHS_014536</name>
</gene>
<proteinExistence type="inferred from homology"/>
<evidence type="ECO:0000256" key="4">
    <source>
        <dbReference type="ARBA" id="ARBA00048018"/>
    </source>
</evidence>
<evidence type="ECO:0000313" key="7">
    <source>
        <dbReference type="Proteomes" id="UP001620645"/>
    </source>
</evidence>
<dbReference type="Pfam" id="PF02580">
    <property type="entry name" value="Tyr_Deacylase"/>
    <property type="match status" value="1"/>
</dbReference>
<keyword evidence="5" id="KW-0820">tRNA-binding</keyword>
<dbReference type="NCBIfam" id="TIGR00256">
    <property type="entry name" value="D-aminoacyl-tRNA deacylase"/>
    <property type="match status" value="1"/>
</dbReference>
<evidence type="ECO:0000256" key="2">
    <source>
        <dbReference type="ARBA" id="ARBA00013056"/>
    </source>
</evidence>
<dbReference type="InterPro" id="IPR003732">
    <property type="entry name" value="Daa-tRNA_deacyls_DTD"/>
</dbReference>
<keyword evidence="5" id="KW-0378">Hydrolase</keyword>
<comment type="catalytic activity">
    <reaction evidence="4">
        <text>a D-aminoacyl-tRNA + H2O = a tRNA + a D-alpha-amino acid + H(+)</text>
        <dbReference type="Rhea" id="RHEA:13953"/>
        <dbReference type="Rhea" id="RHEA-COMP:10123"/>
        <dbReference type="Rhea" id="RHEA-COMP:10124"/>
        <dbReference type="ChEBI" id="CHEBI:15377"/>
        <dbReference type="ChEBI" id="CHEBI:15378"/>
        <dbReference type="ChEBI" id="CHEBI:59871"/>
        <dbReference type="ChEBI" id="CHEBI:78442"/>
        <dbReference type="ChEBI" id="CHEBI:79333"/>
        <dbReference type="EC" id="3.1.1.96"/>
    </reaction>
</comment>
<comment type="subcellular location">
    <subcellularLocation>
        <location evidence="5">Cytoplasm</location>
    </subcellularLocation>
</comment>
<dbReference type="GO" id="GO:0000049">
    <property type="term" value="F:tRNA binding"/>
    <property type="evidence" value="ECO:0007669"/>
    <property type="project" value="UniProtKB-KW"/>
</dbReference>
<evidence type="ECO:0000313" key="6">
    <source>
        <dbReference type="EMBL" id="KAL3078754.1"/>
    </source>
</evidence>
<evidence type="ECO:0000256" key="5">
    <source>
        <dbReference type="RuleBase" id="RU003470"/>
    </source>
</evidence>
<evidence type="ECO:0000256" key="1">
    <source>
        <dbReference type="ARBA" id="ARBA00009673"/>
    </source>
</evidence>
<dbReference type="GO" id="GO:0051499">
    <property type="term" value="F:D-aminoacyl-tRNA deacylase activity"/>
    <property type="evidence" value="ECO:0007669"/>
    <property type="project" value="UniProtKB-EC"/>
</dbReference>
<dbReference type="Proteomes" id="UP001620645">
    <property type="component" value="Unassembled WGS sequence"/>
</dbReference>
<keyword evidence="7" id="KW-1185">Reference proteome</keyword>
<dbReference type="EMBL" id="JBICCN010000309">
    <property type="protein sequence ID" value="KAL3078754.1"/>
    <property type="molecule type" value="Genomic_DNA"/>
</dbReference>
<protein>
    <recommendedName>
        <fullName evidence="2 5">D-aminoacyl-tRNA deacylase</fullName>
        <ecNumber evidence="2 5">3.1.1.96</ecNumber>
    </recommendedName>
</protein>
<accession>A0ABD2IEW1</accession>
<dbReference type="FunFam" id="3.50.80.10:FF:000001">
    <property type="entry name" value="D-aminoacyl-tRNA deacylase"/>
    <property type="match status" value="1"/>
</dbReference>
<organism evidence="6 7">
    <name type="scientific">Heterodera schachtii</name>
    <name type="common">Sugarbeet cyst nematode worm</name>
    <name type="synonym">Tylenchus schachtii</name>
    <dbReference type="NCBI Taxonomy" id="97005"/>
    <lineage>
        <taxon>Eukaryota</taxon>
        <taxon>Metazoa</taxon>
        <taxon>Ecdysozoa</taxon>
        <taxon>Nematoda</taxon>
        <taxon>Chromadorea</taxon>
        <taxon>Rhabditida</taxon>
        <taxon>Tylenchina</taxon>
        <taxon>Tylenchomorpha</taxon>
        <taxon>Tylenchoidea</taxon>
        <taxon>Heteroderidae</taxon>
        <taxon>Heteroderinae</taxon>
        <taxon>Heterodera</taxon>
    </lineage>
</organism>
<dbReference type="EC" id="3.1.1.96" evidence="2 5"/>
<comment type="caution">
    <text evidence="6">The sequence shown here is derived from an EMBL/GenBank/DDBJ whole genome shotgun (WGS) entry which is preliminary data.</text>
</comment>
<dbReference type="AlphaFoldDB" id="A0ABD2IEW1"/>
<dbReference type="SUPFAM" id="SSF69500">
    <property type="entry name" value="DTD-like"/>
    <property type="match status" value="1"/>
</dbReference>
<sequence length="153" mass="17545">MRAVVQRVSRASVVVEQEVVSSVGRGLCVLVGLCREDGDDDIEYIVRKLLNLRLFEHPEKQKRWDASVKELGLDILCVSQFTLHACIKGNKLDFHRSMGPEKAPLIYEQFLQRLRNNYELERVKDGKFGAMMSVQIENDGPVTINLDSKRRDE</sequence>
<dbReference type="Gene3D" id="3.50.80.10">
    <property type="entry name" value="D-tyrosyl-tRNA(Tyr) deacylase"/>
    <property type="match status" value="1"/>
</dbReference>
<name>A0ABD2IEW1_HETSC</name>
<dbReference type="GO" id="GO:0005737">
    <property type="term" value="C:cytoplasm"/>
    <property type="evidence" value="ECO:0007669"/>
    <property type="project" value="UniProtKB-SubCell"/>
</dbReference>
<comment type="catalytic activity">
    <reaction evidence="3">
        <text>glycyl-tRNA(Ala) + H2O = tRNA(Ala) + glycine + H(+)</text>
        <dbReference type="Rhea" id="RHEA:53744"/>
        <dbReference type="Rhea" id="RHEA-COMP:9657"/>
        <dbReference type="Rhea" id="RHEA-COMP:13640"/>
        <dbReference type="ChEBI" id="CHEBI:15377"/>
        <dbReference type="ChEBI" id="CHEBI:15378"/>
        <dbReference type="ChEBI" id="CHEBI:57305"/>
        <dbReference type="ChEBI" id="CHEBI:78442"/>
        <dbReference type="ChEBI" id="CHEBI:78522"/>
        <dbReference type="EC" id="3.1.1.96"/>
    </reaction>
</comment>
<evidence type="ECO:0000256" key="3">
    <source>
        <dbReference type="ARBA" id="ARBA00047676"/>
    </source>
</evidence>
<dbReference type="InterPro" id="IPR023509">
    <property type="entry name" value="DTD-like_sf"/>
</dbReference>
<keyword evidence="5" id="KW-0694">RNA-binding</keyword>
<comment type="similarity">
    <text evidence="1 5">Belongs to the DTD family.</text>
</comment>
<dbReference type="PANTHER" id="PTHR10472:SF5">
    <property type="entry name" value="D-AMINOACYL-TRNA DEACYLASE 1"/>
    <property type="match status" value="1"/>
</dbReference>